<dbReference type="GO" id="GO:0005829">
    <property type="term" value="C:cytosol"/>
    <property type="evidence" value="ECO:0007669"/>
    <property type="project" value="TreeGrafter"/>
</dbReference>
<dbReference type="STRING" id="37625.SAMN05660420_02717"/>
<reference evidence="3 4" key="1">
    <citation type="submission" date="2016-10" db="EMBL/GenBank/DDBJ databases">
        <authorList>
            <person name="de Groot N.N."/>
        </authorList>
    </citation>
    <scope>NUCLEOTIDE SEQUENCE [LARGE SCALE GENOMIC DNA]</scope>
    <source>
        <strain evidence="3 4">DSM 7343</strain>
    </source>
</reference>
<dbReference type="EMBL" id="FNQN01000009">
    <property type="protein sequence ID" value="SEA65066.1"/>
    <property type="molecule type" value="Genomic_DNA"/>
</dbReference>
<organism evidence="3 4">
    <name type="scientific">Desulfuromusa kysingii</name>
    <dbReference type="NCBI Taxonomy" id="37625"/>
    <lineage>
        <taxon>Bacteria</taxon>
        <taxon>Pseudomonadati</taxon>
        <taxon>Thermodesulfobacteriota</taxon>
        <taxon>Desulfuromonadia</taxon>
        <taxon>Desulfuromonadales</taxon>
        <taxon>Geopsychrobacteraceae</taxon>
        <taxon>Desulfuromusa</taxon>
    </lineage>
</organism>
<dbReference type="SUPFAM" id="SSF53756">
    <property type="entry name" value="UDP-Glycosyltransferase/glycogen phosphorylase"/>
    <property type="match status" value="1"/>
</dbReference>
<sequence>MPANSLTDIQQILFIRPGGIGDAVLLIPAIQVLRLRYPHAKIEVLAEKRNAVIFELCPQVDKIFCYDRWRDWKRLFCSSYDLIIDTEQWHYLSAVIARLLRAPVRLGFATNARSKLFTHPVSYSHDDYEVFSFYHLLHPLGTVCSRELNSPFLTVPEAVKSATELLDSVSEGYVVLFPGASIQERRWGERKFVALAEKIAALGFPLVIVGGDDDLTVGEAVEKNVVSAKNMAGKTSLLETASILRGATLLISGDSGVLHMAVGLGIRTVSLFGPGIAKKWAPSGHRHTVINHHLPCSPCTRFGTTPPCPIGAKCLQDMTVDEVFTAAETLLHSHA</sequence>
<dbReference type="PANTHER" id="PTHR30160:SF7">
    <property type="entry name" value="ADP-HEPTOSE--LPS HEPTOSYLTRANSFERASE 2"/>
    <property type="match status" value="1"/>
</dbReference>
<dbReference type="CDD" id="cd03789">
    <property type="entry name" value="GT9_LPS_heptosyltransferase"/>
    <property type="match status" value="1"/>
</dbReference>
<dbReference type="InterPro" id="IPR051199">
    <property type="entry name" value="LPS_LOS_Heptosyltrfase"/>
</dbReference>
<evidence type="ECO:0000313" key="4">
    <source>
        <dbReference type="Proteomes" id="UP000199409"/>
    </source>
</evidence>
<dbReference type="InterPro" id="IPR002201">
    <property type="entry name" value="Glyco_trans_9"/>
</dbReference>
<accession>A0A1H4CXU0</accession>
<dbReference type="GO" id="GO:0008713">
    <property type="term" value="F:ADP-heptose-lipopolysaccharide heptosyltransferase activity"/>
    <property type="evidence" value="ECO:0007669"/>
    <property type="project" value="TreeGrafter"/>
</dbReference>
<proteinExistence type="predicted"/>
<keyword evidence="1" id="KW-0328">Glycosyltransferase</keyword>
<dbReference type="AlphaFoldDB" id="A0A1H4CXU0"/>
<dbReference type="PANTHER" id="PTHR30160">
    <property type="entry name" value="TETRAACYLDISACCHARIDE 4'-KINASE-RELATED"/>
    <property type="match status" value="1"/>
</dbReference>
<dbReference type="Pfam" id="PF01075">
    <property type="entry name" value="Glyco_transf_9"/>
    <property type="match status" value="1"/>
</dbReference>
<name>A0A1H4CXU0_9BACT</name>
<evidence type="ECO:0000313" key="3">
    <source>
        <dbReference type="EMBL" id="SEA65066.1"/>
    </source>
</evidence>
<evidence type="ECO:0000256" key="1">
    <source>
        <dbReference type="ARBA" id="ARBA00022676"/>
    </source>
</evidence>
<evidence type="ECO:0000256" key="2">
    <source>
        <dbReference type="ARBA" id="ARBA00022679"/>
    </source>
</evidence>
<keyword evidence="2 3" id="KW-0808">Transferase</keyword>
<dbReference type="Gene3D" id="3.40.50.2000">
    <property type="entry name" value="Glycogen Phosphorylase B"/>
    <property type="match status" value="2"/>
</dbReference>
<gene>
    <name evidence="3" type="ORF">SAMN05660420_02717</name>
</gene>
<dbReference type="Proteomes" id="UP000199409">
    <property type="component" value="Unassembled WGS sequence"/>
</dbReference>
<protein>
    <submittedName>
        <fullName evidence="3">Lipopolysaccharide heptosyltransferase II</fullName>
    </submittedName>
</protein>
<dbReference type="GO" id="GO:0009244">
    <property type="term" value="P:lipopolysaccharide core region biosynthetic process"/>
    <property type="evidence" value="ECO:0007669"/>
    <property type="project" value="TreeGrafter"/>
</dbReference>
<keyword evidence="4" id="KW-1185">Reference proteome</keyword>